<evidence type="ECO:0000256" key="7">
    <source>
        <dbReference type="ARBA" id="ARBA00022741"/>
    </source>
</evidence>
<organism evidence="12 14">
    <name type="scientific">Phytophthora rubi</name>
    <dbReference type="NCBI Taxonomy" id="129364"/>
    <lineage>
        <taxon>Eukaryota</taxon>
        <taxon>Sar</taxon>
        <taxon>Stramenopiles</taxon>
        <taxon>Oomycota</taxon>
        <taxon>Peronosporomycetes</taxon>
        <taxon>Peronosporales</taxon>
        <taxon>Peronosporaceae</taxon>
        <taxon>Phytophthora</taxon>
    </lineage>
</organism>
<comment type="similarity">
    <text evidence="2">Belongs to the TsaE family.</text>
</comment>
<dbReference type="GO" id="GO:0002949">
    <property type="term" value="P:tRNA threonylcarbamoyladenosine modification"/>
    <property type="evidence" value="ECO:0007669"/>
    <property type="project" value="InterPro"/>
</dbReference>
<keyword evidence="15" id="KW-1185">Reference proteome</keyword>
<dbReference type="InterPro" id="IPR027417">
    <property type="entry name" value="P-loop_NTPase"/>
</dbReference>
<comment type="caution">
    <text evidence="12">The sequence shown here is derived from an EMBL/GenBank/DDBJ whole genome shotgun (WGS) entry which is preliminary data.</text>
</comment>
<dbReference type="GO" id="GO:0005737">
    <property type="term" value="C:cytoplasm"/>
    <property type="evidence" value="ECO:0007669"/>
    <property type="project" value="UniProtKB-SubCell"/>
</dbReference>
<keyword evidence="9" id="KW-0460">Magnesium</keyword>
<dbReference type="SUPFAM" id="SSF52540">
    <property type="entry name" value="P-loop containing nucleoside triphosphate hydrolases"/>
    <property type="match status" value="1"/>
</dbReference>
<dbReference type="Gene3D" id="3.40.50.300">
    <property type="entry name" value="P-loop containing nucleotide triphosphate hydrolases"/>
    <property type="match status" value="1"/>
</dbReference>
<dbReference type="OrthoDB" id="507945at2759"/>
<evidence type="ECO:0000256" key="3">
    <source>
        <dbReference type="ARBA" id="ARBA00019010"/>
    </source>
</evidence>
<dbReference type="EMBL" id="QXFU01001085">
    <property type="protein sequence ID" value="KAE9011198.1"/>
    <property type="molecule type" value="Genomic_DNA"/>
</dbReference>
<evidence type="ECO:0000313" key="12">
    <source>
        <dbReference type="EMBL" id="KAE9012591.1"/>
    </source>
</evidence>
<evidence type="ECO:0000256" key="4">
    <source>
        <dbReference type="ARBA" id="ARBA00022490"/>
    </source>
</evidence>
<dbReference type="EMBL" id="QXFT01001725">
    <property type="protein sequence ID" value="KAE9311746.1"/>
    <property type="molecule type" value="Genomic_DNA"/>
</dbReference>
<comment type="subcellular location">
    <subcellularLocation>
        <location evidence="1">Cytoplasm</location>
    </subcellularLocation>
</comment>
<dbReference type="EMBL" id="QXFV01001188">
    <property type="protein sequence ID" value="KAE9012591.1"/>
    <property type="molecule type" value="Genomic_DNA"/>
</dbReference>
<evidence type="ECO:0000256" key="1">
    <source>
        <dbReference type="ARBA" id="ARBA00004496"/>
    </source>
</evidence>
<protein>
    <recommendedName>
        <fullName evidence="3">tRNA threonylcarbamoyladenosine biosynthesis protein TsaE</fullName>
    </recommendedName>
    <alternativeName>
        <fullName evidence="10">t(6)A37 threonylcarbamoyladenosine biosynthesis protein TsaE</fullName>
    </alternativeName>
</protein>
<dbReference type="GO" id="GO:0005524">
    <property type="term" value="F:ATP binding"/>
    <property type="evidence" value="ECO:0007669"/>
    <property type="project" value="UniProtKB-KW"/>
</dbReference>
<evidence type="ECO:0000256" key="10">
    <source>
        <dbReference type="ARBA" id="ARBA00032441"/>
    </source>
</evidence>
<dbReference type="GO" id="GO:0046872">
    <property type="term" value="F:metal ion binding"/>
    <property type="evidence" value="ECO:0007669"/>
    <property type="project" value="UniProtKB-KW"/>
</dbReference>
<evidence type="ECO:0000313" key="13">
    <source>
        <dbReference type="EMBL" id="KAE9311746.1"/>
    </source>
</evidence>
<dbReference type="Proteomes" id="UP000434957">
    <property type="component" value="Unassembled WGS sequence"/>
</dbReference>
<sequence>MLLQRGAAELRRRCDVGYTRRWLSSAASSAASSSSSCKSSVSAADTRLSRSHTTKSARDMEQLGQRLARGRQAGDVLFLHGDLGCGKTCLARGFVRALTQLPELAVTSPTYLLVNTYDEASELPAVYHVDLYRLDAVTEQDVAALGLAEAFEQGITLVEWPERLDAESAPTERLDVEISYDEEDAEIRHVELKPIGERWSRLFEADTG</sequence>
<evidence type="ECO:0000256" key="8">
    <source>
        <dbReference type="ARBA" id="ARBA00022840"/>
    </source>
</evidence>
<dbReference type="NCBIfam" id="TIGR00150">
    <property type="entry name" value="T6A_YjeE"/>
    <property type="match status" value="1"/>
</dbReference>
<dbReference type="Proteomes" id="UP000429607">
    <property type="component" value="Unassembled WGS sequence"/>
</dbReference>
<evidence type="ECO:0000313" key="16">
    <source>
        <dbReference type="Proteomes" id="UP000435112"/>
    </source>
</evidence>
<keyword evidence="5" id="KW-0819">tRNA processing</keyword>
<keyword evidence="7" id="KW-0547">Nucleotide-binding</keyword>
<name>A0A6A3KYY3_9STRA</name>
<evidence type="ECO:0000256" key="9">
    <source>
        <dbReference type="ARBA" id="ARBA00022842"/>
    </source>
</evidence>
<dbReference type="PANTHER" id="PTHR33540:SF2">
    <property type="entry name" value="TRNA THREONYLCARBAMOYLADENOSINE BIOSYNTHESIS PROTEIN TSAE"/>
    <property type="match status" value="1"/>
</dbReference>
<dbReference type="PANTHER" id="PTHR33540">
    <property type="entry name" value="TRNA THREONYLCARBAMOYLADENOSINE BIOSYNTHESIS PROTEIN TSAE"/>
    <property type="match status" value="1"/>
</dbReference>
<accession>A0A6A3KYY3</accession>
<gene>
    <name evidence="12" type="ORF">PR001_g15626</name>
    <name evidence="11" type="ORF">PR002_g15161</name>
    <name evidence="13" type="ORF">PR003_g19936</name>
</gene>
<keyword evidence="8" id="KW-0067">ATP-binding</keyword>
<evidence type="ECO:0000313" key="15">
    <source>
        <dbReference type="Proteomes" id="UP000434957"/>
    </source>
</evidence>
<dbReference type="Proteomes" id="UP000435112">
    <property type="component" value="Unassembled WGS sequence"/>
</dbReference>
<evidence type="ECO:0000313" key="11">
    <source>
        <dbReference type="EMBL" id="KAE9011198.1"/>
    </source>
</evidence>
<keyword evidence="4" id="KW-0963">Cytoplasm</keyword>
<dbReference type="AlphaFoldDB" id="A0A6A3KYY3"/>
<reference evidence="14 16" key="1">
    <citation type="submission" date="2018-09" db="EMBL/GenBank/DDBJ databases">
        <title>Genomic investigation of the strawberry pathogen Phytophthora fragariae indicates pathogenicity is determined by transcriptional variation in three key races.</title>
        <authorList>
            <person name="Adams T.M."/>
            <person name="Armitage A.D."/>
            <person name="Sobczyk M.K."/>
            <person name="Bates H.J."/>
            <person name="Dunwell J.M."/>
            <person name="Nellist C.F."/>
            <person name="Harrison R.J."/>
        </authorList>
    </citation>
    <scope>NUCLEOTIDE SEQUENCE [LARGE SCALE GENOMIC DNA]</scope>
    <source>
        <strain evidence="12 14">SCRP249</strain>
        <strain evidence="11 16">SCRP324</strain>
        <strain evidence="13 15">SCRP333</strain>
    </source>
</reference>
<evidence type="ECO:0000256" key="2">
    <source>
        <dbReference type="ARBA" id="ARBA00007599"/>
    </source>
</evidence>
<evidence type="ECO:0000256" key="6">
    <source>
        <dbReference type="ARBA" id="ARBA00022723"/>
    </source>
</evidence>
<evidence type="ECO:0000313" key="14">
    <source>
        <dbReference type="Proteomes" id="UP000429607"/>
    </source>
</evidence>
<evidence type="ECO:0000256" key="5">
    <source>
        <dbReference type="ARBA" id="ARBA00022694"/>
    </source>
</evidence>
<proteinExistence type="inferred from homology"/>
<dbReference type="InterPro" id="IPR003442">
    <property type="entry name" value="T6A_TsaE"/>
</dbReference>
<keyword evidence="6" id="KW-0479">Metal-binding</keyword>
<dbReference type="Pfam" id="PF02367">
    <property type="entry name" value="TsaE"/>
    <property type="match status" value="1"/>
</dbReference>